<organism evidence="2 3">
    <name type="scientific">Geobacillus kaustophilus (strain HTA426)</name>
    <dbReference type="NCBI Taxonomy" id="235909"/>
    <lineage>
        <taxon>Bacteria</taxon>
        <taxon>Bacillati</taxon>
        <taxon>Bacillota</taxon>
        <taxon>Bacilli</taxon>
        <taxon>Bacillales</taxon>
        <taxon>Anoxybacillaceae</taxon>
        <taxon>Geobacillus</taxon>
        <taxon>Geobacillus thermoleovorans group</taxon>
    </lineage>
</organism>
<dbReference type="Proteomes" id="UP000001172">
    <property type="component" value="Chromosome"/>
</dbReference>
<keyword evidence="3" id="KW-1185">Reference proteome</keyword>
<dbReference type="KEGG" id="gka:GK0921"/>
<dbReference type="HOGENOM" id="CLU_2990254_0_0_9"/>
<keyword evidence="1" id="KW-0732">Signal</keyword>
<name>Q5L1H4_GEOKA</name>
<feature type="chain" id="PRO_5039441679" description="Secreted protein" evidence="1">
    <location>
        <begin position="21"/>
        <end position="57"/>
    </location>
</feature>
<feature type="signal peptide" evidence="1">
    <location>
        <begin position="1"/>
        <end position="20"/>
    </location>
</feature>
<evidence type="ECO:0000256" key="1">
    <source>
        <dbReference type="SAM" id="SignalP"/>
    </source>
</evidence>
<evidence type="ECO:0008006" key="4">
    <source>
        <dbReference type="Google" id="ProtNLM"/>
    </source>
</evidence>
<dbReference type="EMBL" id="BA000043">
    <property type="protein sequence ID" value="BAD75206.1"/>
    <property type="molecule type" value="Genomic_DNA"/>
</dbReference>
<gene>
    <name evidence="2" type="ordered locus">GK0921</name>
</gene>
<sequence length="57" mass="6357">MSFGTHFLLFSCLFCFSWPAGWSAFTCGAAACFSCCEWETETRDSVCLFTATAAWCF</sequence>
<evidence type="ECO:0000313" key="3">
    <source>
        <dbReference type="Proteomes" id="UP000001172"/>
    </source>
</evidence>
<accession>Q5L1H4</accession>
<evidence type="ECO:0000313" key="2">
    <source>
        <dbReference type="EMBL" id="BAD75206.1"/>
    </source>
</evidence>
<dbReference type="AlphaFoldDB" id="Q5L1H4"/>
<reference evidence="2 3" key="1">
    <citation type="journal article" date="2004" name="Nucleic Acids Res.">
        <title>Thermoadaptation trait revealed by the genome sequence of thermophilic Geobacillus kaustophilus.</title>
        <authorList>
            <person name="Takami H."/>
            <person name="Takaki Y."/>
            <person name="Chee G.J."/>
            <person name="Nishi S."/>
            <person name="Shimamura S."/>
            <person name="Suzuki H."/>
            <person name="Matsui S."/>
            <person name="Uchiyama I."/>
        </authorList>
    </citation>
    <scope>NUCLEOTIDE SEQUENCE [LARGE SCALE GENOMIC DNA]</scope>
    <source>
        <strain evidence="2 3">HTA426</strain>
    </source>
</reference>
<protein>
    <recommendedName>
        <fullName evidence="4">Secreted protein</fullName>
    </recommendedName>
</protein>
<proteinExistence type="predicted"/>